<dbReference type="CDD" id="cd00757">
    <property type="entry name" value="ThiF_MoeB_HesA_family"/>
    <property type="match status" value="1"/>
</dbReference>
<proteinExistence type="predicted"/>
<dbReference type="PANTHER" id="PTHR10953:SF102">
    <property type="entry name" value="ADENYLYLTRANSFERASE AND SULFURTRANSFERASE MOCS3"/>
    <property type="match status" value="1"/>
</dbReference>
<dbReference type="PANTHER" id="PTHR10953">
    <property type="entry name" value="UBIQUITIN-ACTIVATING ENZYME E1"/>
    <property type="match status" value="1"/>
</dbReference>
<organism evidence="2 3">
    <name type="scientific">Caldalkalibacillus horti</name>
    <dbReference type="NCBI Taxonomy" id="77523"/>
    <lineage>
        <taxon>Bacteria</taxon>
        <taxon>Bacillati</taxon>
        <taxon>Bacillota</taxon>
        <taxon>Bacilli</taxon>
        <taxon>Bacillales</taxon>
        <taxon>Bacillaceae</taxon>
        <taxon>Caldalkalibacillus</taxon>
    </lineage>
</organism>
<protein>
    <submittedName>
        <fullName evidence="2">Adenylyltransferase/sulfurtransferase</fullName>
    </submittedName>
</protein>
<keyword evidence="2" id="KW-0548">Nucleotidyltransferase</keyword>
<name>A0ABT9W3G4_9BACI</name>
<dbReference type="InterPro" id="IPR000594">
    <property type="entry name" value="ThiF_NAD_FAD-bd"/>
</dbReference>
<dbReference type="Gene3D" id="3.40.50.720">
    <property type="entry name" value="NAD(P)-binding Rossmann-like Domain"/>
    <property type="match status" value="1"/>
</dbReference>
<dbReference type="Pfam" id="PF00899">
    <property type="entry name" value="ThiF"/>
    <property type="match status" value="1"/>
</dbReference>
<gene>
    <name evidence="2" type="ORF">J2S11_003705</name>
</gene>
<sequence length="338" mass="38081">MMQSRYSRQILFPHIGESGQKKLGESKVLIVGMGALGTVLANHMVRAGVGFVRFVDRDFVEASNLQRQMLFDEEDVKERLPKAVAAERKLRKINSSVQIEGIVGDVTALTIAKYAENVDLILDGTDNFQTRFLINDYCFKHNIPFFYGGAVSTRGMQATFIPHETPCLRCLFEDAGGTSETCDTVGVLGSIIDVIASLQALEAIKWMTGNKAAIRKSMLSIDLWHTHQHFIKWGKPKHACITCQLDRYPALAVQEEDQFSTLCGRDTIQITPRHVEKRDLVEWEKRLEKAGKVERNPFLLRFQTDPYTMVLFSDGRVLVQGTEELATAKSLYAKYIGM</sequence>
<dbReference type="SUPFAM" id="SSF69572">
    <property type="entry name" value="Activating enzymes of the ubiquitin-like proteins"/>
    <property type="match status" value="1"/>
</dbReference>
<dbReference type="InterPro" id="IPR045886">
    <property type="entry name" value="ThiF/MoeB/HesA"/>
</dbReference>
<feature type="domain" description="THIF-type NAD/FAD binding fold" evidence="1">
    <location>
        <begin position="6"/>
        <end position="240"/>
    </location>
</feature>
<evidence type="ECO:0000313" key="2">
    <source>
        <dbReference type="EMBL" id="MDQ0167776.1"/>
    </source>
</evidence>
<keyword evidence="2" id="KW-0808">Transferase</keyword>
<accession>A0ABT9W3G4</accession>
<reference evidence="2 3" key="1">
    <citation type="submission" date="2023-07" db="EMBL/GenBank/DDBJ databases">
        <title>Genomic Encyclopedia of Type Strains, Phase IV (KMG-IV): sequencing the most valuable type-strain genomes for metagenomic binning, comparative biology and taxonomic classification.</title>
        <authorList>
            <person name="Goeker M."/>
        </authorList>
    </citation>
    <scope>NUCLEOTIDE SEQUENCE [LARGE SCALE GENOMIC DNA]</scope>
    <source>
        <strain evidence="2 3">DSM 12751</strain>
    </source>
</reference>
<evidence type="ECO:0000259" key="1">
    <source>
        <dbReference type="Pfam" id="PF00899"/>
    </source>
</evidence>
<dbReference type="GO" id="GO:0016779">
    <property type="term" value="F:nucleotidyltransferase activity"/>
    <property type="evidence" value="ECO:0007669"/>
    <property type="project" value="UniProtKB-KW"/>
</dbReference>
<evidence type="ECO:0000313" key="3">
    <source>
        <dbReference type="Proteomes" id="UP001235840"/>
    </source>
</evidence>
<dbReference type="Proteomes" id="UP001235840">
    <property type="component" value="Unassembled WGS sequence"/>
</dbReference>
<dbReference type="EMBL" id="JAUSTY010000020">
    <property type="protein sequence ID" value="MDQ0167776.1"/>
    <property type="molecule type" value="Genomic_DNA"/>
</dbReference>
<dbReference type="InterPro" id="IPR035985">
    <property type="entry name" value="Ubiquitin-activating_enz"/>
</dbReference>
<dbReference type="RefSeq" id="WP_307396967.1">
    <property type="nucleotide sequence ID" value="NZ_BAAADK010000049.1"/>
</dbReference>
<comment type="caution">
    <text evidence="2">The sequence shown here is derived from an EMBL/GenBank/DDBJ whole genome shotgun (WGS) entry which is preliminary data.</text>
</comment>
<keyword evidence="3" id="KW-1185">Reference proteome</keyword>